<gene>
    <name evidence="12" type="ORF">O4213_00835</name>
</gene>
<keyword evidence="9" id="KW-0411">Iron-sulfur</keyword>
<evidence type="ECO:0000256" key="8">
    <source>
        <dbReference type="ARBA" id="ARBA00023004"/>
    </source>
</evidence>
<proteinExistence type="predicted"/>
<dbReference type="EC" id="1.18.1.2" evidence="2"/>
<sequence length="549" mass="58587">MAYVVTQNCCNDATCVAVCPVDCIHPTPAERDYSSTEMLYIDPATCIDCGACADVCPVDAIVPGDAIAPDVDRYREMNTDYFQRNPRATGSGAHVQPLPLTLATAVVADPPALRVAIVGSGPSAFYAAEELLARRDIAAEVTMFERLPVAGGLVRFGVAPDHWHTKTVDKVFNRTARRAGFTFHLGVDVGRDLSLDEVLAHHHAVIHASGASGDRRLGISGEDLPGSGSAREFVAWYNGHPDQANASFDLSTRRVVVVGNGNVALDVARILVSDVDVLRRTDIADHALATLADSAVEEVIVLGRRGPEFAACTTPELLALGSLPGIDVLVEGPVTAEPDSSIKMQILAEYAQREPTPGNRCIIMRFGSTPEAVIGSQHIEALEVRATEDGSVARIDCGLLLRAVGYRGRPIEGLPFDSATGTVANVAGRVVEPLTDKAVTGHYTAGWIKRGATGVIGTNRYCAAETVATLLDDHRRGLLETPEGSEADLEELVRQRCPDALSGTDWRSIDRYERERGREVDRPRIKIVDAREAAAVASASRSSCPSVAG</sequence>
<dbReference type="Pfam" id="PF00037">
    <property type="entry name" value="Fer4"/>
    <property type="match status" value="1"/>
</dbReference>
<dbReference type="SUPFAM" id="SSF51971">
    <property type="entry name" value="Nucleotide-binding domain"/>
    <property type="match status" value="2"/>
</dbReference>
<evidence type="ECO:0000313" key="12">
    <source>
        <dbReference type="EMBL" id="MCZ4548507.1"/>
    </source>
</evidence>
<keyword evidence="4" id="KW-0479">Metal-binding</keyword>
<dbReference type="PANTHER" id="PTHR48467">
    <property type="entry name" value="GLUTAMATE SYNTHASE 1 [NADH], CHLOROPLASTIC-LIKE"/>
    <property type="match status" value="1"/>
</dbReference>
<dbReference type="Gene3D" id="3.30.70.20">
    <property type="match status" value="1"/>
</dbReference>
<evidence type="ECO:0000256" key="3">
    <source>
        <dbReference type="ARBA" id="ARBA00022630"/>
    </source>
</evidence>
<dbReference type="RefSeq" id="WP_301568969.1">
    <property type="nucleotide sequence ID" value="NZ_JAPWIE010000001.1"/>
</dbReference>
<dbReference type="PROSITE" id="PS51379">
    <property type="entry name" value="4FE4S_FER_2"/>
    <property type="match status" value="2"/>
</dbReference>
<evidence type="ECO:0000256" key="1">
    <source>
        <dbReference type="ARBA" id="ARBA00001974"/>
    </source>
</evidence>
<evidence type="ECO:0000313" key="13">
    <source>
        <dbReference type="Proteomes" id="UP001067235"/>
    </source>
</evidence>
<comment type="catalytic activity">
    <reaction evidence="10">
        <text>2 reduced [2Fe-2S]-[ferredoxin] + NADP(+) + H(+) = 2 oxidized [2Fe-2S]-[ferredoxin] + NADPH</text>
        <dbReference type="Rhea" id="RHEA:20125"/>
        <dbReference type="Rhea" id="RHEA-COMP:10000"/>
        <dbReference type="Rhea" id="RHEA-COMP:10001"/>
        <dbReference type="ChEBI" id="CHEBI:15378"/>
        <dbReference type="ChEBI" id="CHEBI:33737"/>
        <dbReference type="ChEBI" id="CHEBI:33738"/>
        <dbReference type="ChEBI" id="CHEBI:57783"/>
        <dbReference type="ChEBI" id="CHEBI:58349"/>
        <dbReference type="EC" id="1.18.1.2"/>
    </reaction>
</comment>
<evidence type="ECO:0000256" key="9">
    <source>
        <dbReference type="ARBA" id="ARBA00023014"/>
    </source>
</evidence>
<evidence type="ECO:0000256" key="4">
    <source>
        <dbReference type="ARBA" id="ARBA00022723"/>
    </source>
</evidence>
<organism evidence="12 13">
    <name type="scientific">Gordonia rubripertincta</name>
    <name type="common">Rhodococcus corallinus</name>
    <dbReference type="NCBI Taxonomy" id="36822"/>
    <lineage>
        <taxon>Bacteria</taxon>
        <taxon>Bacillati</taxon>
        <taxon>Actinomycetota</taxon>
        <taxon>Actinomycetes</taxon>
        <taxon>Mycobacteriales</taxon>
        <taxon>Gordoniaceae</taxon>
        <taxon>Gordonia</taxon>
    </lineage>
</organism>
<dbReference type="InterPro" id="IPR023753">
    <property type="entry name" value="FAD/NAD-binding_dom"/>
</dbReference>
<dbReference type="EMBL" id="JAPWIE010000001">
    <property type="protein sequence ID" value="MCZ4548507.1"/>
    <property type="molecule type" value="Genomic_DNA"/>
</dbReference>
<keyword evidence="7" id="KW-0560">Oxidoreductase</keyword>
<evidence type="ECO:0000256" key="5">
    <source>
        <dbReference type="ARBA" id="ARBA00022827"/>
    </source>
</evidence>
<dbReference type="InterPro" id="IPR017900">
    <property type="entry name" value="4Fe4S_Fe_S_CS"/>
</dbReference>
<dbReference type="PROSITE" id="PS00198">
    <property type="entry name" value="4FE4S_FER_1"/>
    <property type="match status" value="1"/>
</dbReference>
<keyword evidence="13" id="KW-1185">Reference proteome</keyword>
<dbReference type="InterPro" id="IPR055275">
    <property type="entry name" value="Ferredox_Rdtase"/>
</dbReference>
<dbReference type="InterPro" id="IPR036188">
    <property type="entry name" value="FAD/NAD-bd_sf"/>
</dbReference>
<dbReference type="PANTHER" id="PTHR48467:SF1">
    <property type="entry name" value="GLUTAMATE SYNTHASE 1 [NADH], CHLOROPLASTIC-LIKE"/>
    <property type="match status" value="1"/>
</dbReference>
<evidence type="ECO:0000256" key="2">
    <source>
        <dbReference type="ARBA" id="ARBA00013223"/>
    </source>
</evidence>
<keyword evidence="3" id="KW-0285">Flavoprotein</keyword>
<dbReference type="Gene3D" id="3.40.50.720">
    <property type="entry name" value="NAD(P)-binding Rossmann-like Domain"/>
    <property type="match status" value="1"/>
</dbReference>
<dbReference type="SUPFAM" id="SSF54862">
    <property type="entry name" value="4Fe-4S ferredoxins"/>
    <property type="match status" value="1"/>
</dbReference>
<accession>A0ABT4MND3</accession>
<evidence type="ECO:0000256" key="6">
    <source>
        <dbReference type="ARBA" id="ARBA00022857"/>
    </source>
</evidence>
<evidence type="ECO:0000256" key="10">
    <source>
        <dbReference type="ARBA" id="ARBA00047776"/>
    </source>
</evidence>
<evidence type="ECO:0000259" key="11">
    <source>
        <dbReference type="PROSITE" id="PS51379"/>
    </source>
</evidence>
<keyword evidence="8" id="KW-0408">Iron</keyword>
<feature type="domain" description="4Fe-4S ferredoxin-type" evidence="11">
    <location>
        <begin position="37"/>
        <end position="66"/>
    </location>
</feature>
<keyword evidence="6" id="KW-0521">NADP</keyword>
<keyword evidence="5" id="KW-0274">FAD</keyword>
<feature type="domain" description="4Fe-4S ferredoxin-type" evidence="11">
    <location>
        <begin position="1"/>
        <end position="29"/>
    </location>
</feature>
<dbReference type="InterPro" id="IPR017896">
    <property type="entry name" value="4Fe4S_Fe-S-bd"/>
</dbReference>
<name>A0ABT4MND3_GORRU</name>
<protein>
    <recommendedName>
        <fullName evidence="2">ferredoxin--NADP(+) reductase</fullName>
        <ecNumber evidence="2">1.18.1.2</ecNumber>
    </recommendedName>
</protein>
<reference evidence="12" key="1">
    <citation type="submission" date="2022-12" db="EMBL/GenBank/DDBJ databases">
        <authorList>
            <person name="Krivoruchko A.V."/>
            <person name="Elkin A."/>
        </authorList>
    </citation>
    <scope>NUCLEOTIDE SEQUENCE</scope>
    <source>
        <strain evidence="12">IEGM 1388</strain>
    </source>
</reference>
<dbReference type="Pfam" id="PF07992">
    <property type="entry name" value="Pyr_redox_2"/>
    <property type="match status" value="1"/>
</dbReference>
<comment type="cofactor">
    <cofactor evidence="1">
        <name>FAD</name>
        <dbReference type="ChEBI" id="CHEBI:57692"/>
    </cofactor>
</comment>
<dbReference type="Proteomes" id="UP001067235">
    <property type="component" value="Unassembled WGS sequence"/>
</dbReference>
<dbReference type="PRINTS" id="PR00419">
    <property type="entry name" value="ADXRDTASE"/>
</dbReference>
<dbReference type="Gene3D" id="3.50.50.60">
    <property type="entry name" value="FAD/NAD(P)-binding domain"/>
    <property type="match status" value="1"/>
</dbReference>
<evidence type="ECO:0000256" key="7">
    <source>
        <dbReference type="ARBA" id="ARBA00023002"/>
    </source>
</evidence>
<comment type="caution">
    <text evidence="12">The sequence shown here is derived from an EMBL/GenBank/DDBJ whole genome shotgun (WGS) entry which is preliminary data.</text>
</comment>